<dbReference type="InterPro" id="IPR027460">
    <property type="entry name" value="ArcB_TM_sf"/>
</dbReference>
<proteinExistence type="predicted"/>
<dbReference type="InterPro" id="IPR003661">
    <property type="entry name" value="HisK_dim/P_dom"/>
</dbReference>
<dbReference type="Pfam" id="PF00072">
    <property type="entry name" value="Response_reg"/>
    <property type="match status" value="1"/>
</dbReference>
<evidence type="ECO:0000256" key="14">
    <source>
        <dbReference type="PIRSR" id="PIRSR003182-50"/>
    </source>
</evidence>
<dbReference type="GO" id="GO:0005886">
    <property type="term" value="C:plasma membrane"/>
    <property type="evidence" value="ECO:0007669"/>
    <property type="project" value="UniProtKB-SubCell"/>
</dbReference>
<dbReference type="Gene3D" id="1.20.120.160">
    <property type="entry name" value="HPT domain"/>
    <property type="match status" value="1"/>
</dbReference>
<dbReference type="PIRSF" id="PIRSF003182">
    <property type="entry name" value="ArcB"/>
    <property type="match status" value="1"/>
</dbReference>
<dbReference type="PROSITE" id="PS50110">
    <property type="entry name" value="RESPONSE_REGULATORY"/>
    <property type="match status" value="1"/>
</dbReference>
<dbReference type="Pfam" id="PF01627">
    <property type="entry name" value="Hpt"/>
    <property type="match status" value="1"/>
</dbReference>
<dbReference type="Pfam" id="PF18415">
    <property type="entry name" value="HKR_ArcB_TM"/>
    <property type="match status" value="1"/>
</dbReference>
<dbReference type="PROSITE" id="PS50894">
    <property type="entry name" value="HPT"/>
    <property type="match status" value="1"/>
</dbReference>
<evidence type="ECO:0000313" key="22">
    <source>
        <dbReference type="Proteomes" id="UP000255098"/>
    </source>
</evidence>
<dbReference type="InterPro" id="IPR003594">
    <property type="entry name" value="HATPase_dom"/>
</dbReference>
<evidence type="ECO:0000256" key="13">
    <source>
        <dbReference type="PIRNR" id="PIRNR003182"/>
    </source>
</evidence>
<dbReference type="InterPro" id="IPR040642">
    <property type="entry name" value="HKR_ArcB_TM"/>
</dbReference>
<feature type="transmembrane region" description="Helical" evidence="17">
    <location>
        <begin position="21"/>
        <end position="52"/>
    </location>
</feature>
<dbReference type="Gene3D" id="1.10.287.970">
    <property type="entry name" value="His Kinase A (phosphoacceptor) domain"/>
    <property type="match status" value="1"/>
</dbReference>
<feature type="domain" description="HPt" evidence="20">
    <location>
        <begin position="520"/>
        <end position="622"/>
    </location>
</feature>
<evidence type="ECO:0000256" key="17">
    <source>
        <dbReference type="SAM" id="Phobius"/>
    </source>
</evidence>
<dbReference type="Gene3D" id="3.40.50.2300">
    <property type="match status" value="1"/>
</dbReference>
<dbReference type="EMBL" id="UGSP01000001">
    <property type="protein sequence ID" value="SUB23875.1"/>
    <property type="molecule type" value="Genomic_DNA"/>
</dbReference>
<dbReference type="SUPFAM" id="SSF52172">
    <property type="entry name" value="CheY-like"/>
    <property type="match status" value="1"/>
</dbReference>
<dbReference type="AlphaFoldDB" id="A0A379AR70"/>
<evidence type="ECO:0000256" key="12">
    <source>
        <dbReference type="ARBA" id="ARBA00023136"/>
    </source>
</evidence>
<evidence type="ECO:0000259" key="19">
    <source>
        <dbReference type="PROSITE" id="PS50110"/>
    </source>
</evidence>
<keyword evidence="7 13" id="KW-0547">Nucleotide-binding</keyword>
<evidence type="ECO:0000256" key="8">
    <source>
        <dbReference type="ARBA" id="ARBA00022777"/>
    </source>
</evidence>
<evidence type="ECO:0000256" key="2">
    <source>
        <dbReference type="ARBA" id="ARBA00004651"/>
    </source>
</evidence>
<dbReference type="CDD" id="cd00082">
    <property type="entry name" value="HisKA"/>
    <property type="match status" value="1"/>
</dbReference>
<evidence type="ECO:0000256" key="7">
    <source>
        <dbReference type="ARBA" id="ARBA00022741"/>
    </source>
</evidence>
<evidence type="ECO:0000313" key="21">
    <source>
        <dbReference type="EMBL" id="SUB23875.1"/>
    </source>
</evidence>
<gene>
    <name evidence="21" type="primary">arcB</name>
    <name evidence="21" type="ORF">NCTC11297_00890</name>
</gene>
<dbReference type="InterPro" id="IPR036097">
    <property type="entry name" value="HisK_dim/P_sf"/>
</dbReference>
<dbReference type="EC" id="2.7.13.3" evidence="13"/>
<dbReference type="SUPFAM" id="SSF47384">
    <property type="entry name" value="Homodimeric domain of signal transducing histidine kinase"/>
    <property type="match status" value="1"/>
</dbReference>
<dbReference type="SMART" id="SM00387">
    <property type="entry name" value="HATPase_c"/>
    <property type="match status" value="1"/>
</dbReference>
<dbReference type="PANTHER" id="PTHR45339">
    <property type="entry name" value="HYBRID SIGNAL TRANSDUCTION HISTIDINE KINASE J"/>
    <property type="match status" value="1"/>
</dbReference>
<dbReference type="InterPro" id="IPR004358">
    <property type="entry name" value="Sig_transdc_His_kin-like_C"/>
</dbReference>
<organism evidence="21 22">
    <name type="scientific">Avibacterium avium</name>
    <name type="common">Pasteurella avium</name>
    <dbReference type="NCBI Taxonomy" id="751"/>
    <lineage>
        <taxon>Bacteria</taxon>
        <taxon>Pseudomonadati</taxon>
        <taxon>Pseudomonadota</taxon>
        <taxon>Gammaproteobacteria</taxon>
        <taxon>Pasteurellales</taxon>
        <taxon>Pasteurellaceae</taxon>
        <taxon>Avibacterium</taxon>
    </lineage>
</organism>
<keyword evidence="10 17" id="KW-1133">Transmembrane helix</keyword>
<dbReference type="SUPFAM" id="SSF55874">
    <property type="entry name" value="ATPase domain of HSP90 chaperone/DNA topoisomerase II/histidine kinase"/>
    <property type="match status" value="1"/>
</dbReference>
<protein>
    <recommendedName>
        <fullName evidence="13">Aerobic respiration control sensor protein</fullName>
        <ecNumber evidence="13">2.7.13.3</ecNumber>
    </recommendedName>
</protein>
<dbReference type="InterPro" id="IPR008207">
    <property type="entry name" value="Sig_transdc_His_kin_Hpt_dom"/>
</dbReference>
<dbReference type="CDD" id="cd16922">
    <property type="entry name" value="HATPase_EvgS-ArcB-TorS-like"/>
    <property type="match status" value="1"/>
</dbReference>
<name>A0A379AR70_AVIAV</name>
<dbReference type="RefSeq" id="WP_115249164.1">
    <property type="nucleotide sequence ID" value="NZ_UGSP01000001.1"/>
</dbReference>
<dbReference type="CDD" id="cd17546">
    <property type="entry name" value="REC_hyHK_CKI1_RcsC-like"/>
    <property type="match status" value="1"/>
</dbReference>
<feature type="modified residue" description="4-aspartylphosphate" evidence="14 16">
    <location>
        <position position="409"/>
    </location>
</feature>
<feature type="modified residue" description="Phosphohistidine; by autocatalysis" evidence="14">
    <location>
        <position position="131"/>
    </location>
</feature>
<evidence type="ECO:0000256" key="4">
    <source>
        <dbReference type="ARBA" id="ARBA00022553"/>
    </source>
</evidence>
<dbReference type="InterPro" id="IPR036890">
    <property type="entry name" value="HATPase_C_sf"/>
</dbReference>
<dbReference type="Pfam" id="PF00512">
    <property type="entry name" value="HisKA"/>
    <property type="match status" value="1"/>
</dbReference>
<keyword evidence="6 17" id="KW-0812">Transmembrane</keyword>
<feature type="domain" description="Response regulatory" evidence="19">
    <location>
        <begin position="360"/>
        <end position="479"/>
    </location>
</feature>
<keyword evidence="12 13" id="KW-0472">Membrane</keyword>
<dbReference type="GO" id="GO:0005524">
    <property type="term" value="F:ATP binding"/>
    <property type="evidence" value="ECO:0007669"/>
    <property type="project" value="UniProtKB-UniRule"/>
</dbReference>
<accession>A0A379AR70</accession>
<evidence type="ECO:0000259" key="20">
    <source>
        <dbReference type="PROSITE" id="PS50894"/>
    </source>
</evidence>
<keyword evidence="13" id="KW-0805">Transcription regulation</keyword>
<feature type="transmembrane region" description="Helical" evidence="17">
    <location>
        <begin position="58"/>
        <end position="77"/>
    </location>
</feature>
<reference evidence="21 22" key="1">
    <citation type="submission" date="2018-06" db="EMBL/GenBank/DDBJ databases">
        <authorList>
            <consortium name="Pathogen Informatics"/>
            <person name="Doyle S."/>
        </authorList>
    </citation>
    <scope>NUCLEOTIDE SEQUENCE [LARGE SCALE GENOMIC DNA]</scope>
    <source>
        <strain evidence="22">NCTC 11297</strain>
    </source>
</reference>
<dbReference type="SMART" id="SM00448">
    <property type="entry name" value="REC"/>
    <property type="match status" value="1"/>
</dbReference>
<keyword evidence="3 13" id="KW-1003">Cell membrane</keyword>
<keyword evidence="13" id="KW-0804">Transcription</keyword>
<evidence type="ECO:0000256" key="3">
    <source>
        <dbReference type="ARBA" id="ARBA00022475"/>
    </source>
</evidence>
<dbReference type="PRINTS" id="PR00344">
    <property type="entry name" value="BCTRLSENSOR"/>
</dbReference>
<comment type="catalytic activity">
    <reaction evidence="1 13">
        <text>ATP + protein L-histidine = ADP + protein N-phospho-L-histidine.</text>
        <dbReference type="EC" id="2.7.13.3"/>
    </reaction>
</comment>
<evidence type="ECO:0000256" key="9">
    <source>
        <dbReference type="ARBA" id="ARBA00022840"/>
    </source>
</evidence>
<dbReference type="Pfam" id="PF02518">
    <property type="entry name" value="HATPase_c"/>
    <property type="match status" value="1"/>
</dbReference>
<dbReference type="SUPFAM" id="SSF47226">
    <property type="entry name" value="Histidine-containing phosphotransfer domain, HPT domain"/>
    <property type="match status" value="1"/>
</dbReference>
<dbReference type="GeneID" id="300133105"/>
<dbReference type="GO" id="GO:0000155">
    <property type="term" value="F:phosphorelay sensor kinase activity"/>
    <property type="evidence" value="ECO:0007669"/>
    <property type="project" value="UniProtKB-UniRule"/>
</dbReference>
<keyword evidence="22" id="KW-1185">Reference proteome</keyword>
<dbReference type="Gene3D" id="3.30.565.10">
    <property type="entry name" value="Histidine kinase-like ATPase, C-terminal domain"/>
    <property type="match status" value="1"/>
</dbReference>
<evidence type="ECO:0000256" key="10">
    <source>
        <dbReference type="ARBA" id="ARBA00022989"/>
    </source>
</evidence>
<evidence type="ECO:0000259" key="18">
    <source>
        <dbReference type="PROSITE" id="PS50109"/>
    </source>
</evidence>
<dbReference type="Gene3D" id="1.10.287.130">
    <property type="match status" value="1"/>
</dbReference>
<dbReference type="InterPro" id="IPR014409">
    <property type="entry name" value="Sig_transdc_His_kin_hyb_ArcB"/>
</dbReference>
<dbReference type="InterPro" id="IPR001789">
    <property type="entry name" value="Sig_transdc_resp-reg_receiver"/>
</dbReference>
<dbReference type="CDD" id="cd00088">
    <property type="entry name" value="HPT"/>
    <property type="match status" value="1"/>
</dbReference>
<dbReference type="InterPro" id="IPR005467">
    <property type="entry name" value="His_kinase_dom"/>
</dbReference>
<keyword evidence="5 13" id="KW-0808">Transferase</keyword>
<feature type="modified residue" description="Phosphohistidine" evidence="14 15">
    <location>
        <position position="564"/>
    </location>
</feature>
<evidence type="ECO:0000256" key="5">
    <source>
        <dbReference type="ARBA" id="ARBA00022679"/>
    </source>
</evidence>
<evidence type="ECO:0000256" key="1">
    <source>
        <dbReference type="ARBA" id="ARBA00000085"/>
    </source>
</evidence>
<dbReference type="Proteomes" id="UP000255098">
    <property type="component" value="Unassembled WGS sequence"/>
</dbReference>
<feature type="domain" description="Histidine kinase" evidence="18">
    <location>
        <begin position="128"/>
        <end position="344"/>
    </location>
</feature>
<evidence type="ECO:0000256" key="11">
    <source>
        <dbReference type="ARBA" id="ARBA00023012"/>
    </source>
</evidence>
<dbReference type="PANTHER" id="PTHR45339:SF1">
    <property type="entry name" value="HYBRID SIGNAL TRANSDUCTION HISTIDINE KINASE J"/>
    <property type="match status" value="1"/>
</dbReference>
<dbReference type="FunFam" id="3.30.565.10:FF:000023">
    <property type="entry name" value="PAS domain-containing sensor histidine kinase"/>
    <property type="match status" value="1"/>
</dbReference>
<evidence type="ECO:0000256" key="16">
    <source>
        <dbReference type="PROSITE-ProRule" id="PRU00169"/>
    </source>
</evidence>
<keyword evidence="13" id="KW-0997">Cell inner membrane</keyword>
<dbReference type="SMART" id="SM00388">
    <property type="entry name" value="HisKA"/>
    <property type="match status" value="1"/>
</dbReference>
<keyword evidence="9 13" id="KW-0067">ATP-binding</keyword>
<keyword evidence="11 13" id="KW-0902">Two-component regulatory system</keyword>
<comment type="subcellular location">
    <subcellularLocation>
        <location evidence="13">Cell inner membrane</location>
        <topology evidence="13">Multi-pass membrane protein</topology>
    </subcellularLocation>
    <subcellularLocation>
        <location evidence="2">Cell membrane</location>
        <topology evidence="2">Multi-pass membrane protein</topology>
    </subcellularLocation>
</comment>
<evidence type="ECO:0000256" key="6">
    <source>
        <dbReference type="ARBA" id="ARBA00022692"/>
    </source>
</evidence>
<dbReference type="InterPro" id="IPR011006">
    <property type="entry name" value="CheY-like_superfamily"/>
</dbReference>
<evidence type="ECO:0000256" key="15">
    <source>
        <dbReference type="PROSITE-ProRule" id="PRU00110"/>
    </source>
</evidence>
<dbReference type="InterPro" id="IPR036641">
    <property type="entry name" value="HPT_dom_sf"/>
</dbReference>
<keyword evidence="4 14" id="KW-0597">Phosphoprotein</keyword>
<keyword evidence="8 13" id="KW-0418">Kinase</keyword>
<comment type="PTM">
    <text evidence="14">Activation requires a sequential transfer of a phosphate group from a His in the primary transmitter domain, to an Asp in the receiver domain and to a His in the secondary transmitter domain.</text>
</comment>
<sequence length="624" mass="70602">MRNIKHFAQRYVDWVIRLGRVRFSILGVLALAVLALCTQVLFSLCVVGTVYWTDVVRSVVFGLISAPFVIYFFTLLVEKLEKSRLELAKLVENLRREVSERMVAEKKLSVALNDLEQNSRNKTALMTTISHELRTPLNGIIGLSRILLDGKLNQEQRNYLKTINMSAVSLGHIFSDIIDLEKIDAHKIELNCKETDFYAFLNDIANFATLMAEQNQLKFELEYEPDLPQWLMLDSARLSQILWNLINNAVKFTPKGVIKLKVTRTGKQQFAFAISDTGIGIAESELANIFAMYYRVQSNQYQHAGSGIGLAVSKTIANLMGGDLSVQSAVGKGSVFTLTIQAEPVSKPLAYHQHLPSQLRILLIEDIEVNVIVAKSVLEKLGYEVDVAMTGQQAIEKFEQNSYDLLLIDIQLPDMSGFQIAQYLRQKYENDEYDYLPPLIALTANVMHDKQEYLQQGMDDILRKPLSLEALTQCLYQYFADEIALPLAESSSKAIPQQNAIEQDEALDFATLNEFVALLGVKTVKNNTALFQQLMPDYMAELMAAYQIYQTHPTHRTEVGNIAHKIKGAAGSVGLKRIQQIAEQAQHSENPNWESEIPHYLEQLSQNWQKDLDKLINWLNSVDH</sequence>
<dbReference type="PROSITE" id="PS50109">
    <property type="entry name" value="HIS_KIN"/>
    <property type="match status" value="1"/>
</dbReference>